<reference evidence="1" key="1">
    <citation type="submission" date="2020-11" db="EMBL/GenBank/DDBJ databases">
        <authorList>
            <consortium name="DOE Joint Genome Institute"/>
            <person name="Ahrendt S."/>
            <person name="Riley R."/>
            <person name="Andreopoulos W."/>
            <person name="Labutti K."/>
            <person name="Pangilinan J."/>
            <person name="Ruiz-Duenas F.J."/>
            <person name="Barrasa J.M."/>
            <person name="Sanchez-Garcia M."/>
            <person name="Camarero S."/>
            <person name="Miyauchi S."/>
            <person name="Serrano A."/>
            <person name="Linde D."/>
            <person name="Babiker R."/>
            <person name="Drula E."/>
            <person name="Ayuso-Fernandez I."/>
            <person name="Pacheco R."/>
            <person name="Padilla G."/>
            <person name="Ferreira P."/>
            <person name="Barriuso J."/>
            <person name="Kellner H."/>
            <person name="Castanera R."/>
            <person name="Alfaro M."/>
            <person name="Ramirez L."/>
            <person name="Pisabarro A.G."/>
            <person name="Kuo A."/>
            <person name="Tritt A."/>
            <person name="Lipzen A."/>
            <person name="He G."/>
            <person name="Yan M."/>
            <person name="Ng V."/>
            <person name="Cullen D."/>
            <person name="Martin F."/>
            <person name="Rosso M.-N."/>
            <person name="Henrissat B."/>
            <person name="Hibbett D."/>
            <person name="Martinez A.T."/>
            <person name="Grigoriev I.V."/>
        </authorList>
    </citation>
    <scope>NUCLEOTIDE SEQUENCE</scope>
    <source>
        <strain evidence="1">MF-IS2</strain>
    </source>
</reference>
<proteinExistence type="predicted"/>
<dbReference type="EMBL" id="MU151331">
    <property type="protein sequence ID" value="KAF9445011.1"/>
    <property type="molecule type" value="Genomic_DNA"/>
</dbReference>
<comment type="caution">
    <text evidence="1">The sequence shown here is derived from an EMBL/GenBank/DDBJ whole genome shotgun (WGS) entry which is preliminary data.</text>
</comment>
<accession>A0A9P6BYC8</accession>
<organism evidence="1 2">
    <name type="scientific">Macrolepiota fuliginosa MF-IS2</name>
    <dbReference type="NCBI Taxonomy" id="1400762"/>
    <lineage>
        <taxon>Eukaryota</taxon>
        <taxon>Fungi</taxon>
        <taxon>Dikarya</taxon>
        <taxon>Basidiomycota</taxon>
        <taxon>Agaricomycotina</taxon>
        <taxon>Agaricomycetes</taxon>
        <taxon>Agaricomycetidae</taxon>
        <taxon>Agaricales</taxon>
        <taxon>Agaricineae</taxon>
        <taxon>Agaricaceae</taxon>
        <taxon>Macrolepiota</taxon>
    </lineage>
</organism>
<evidence type="ECO:0000313" key="2">
    <source>
        <dbReference type="Proteomes" id="UP000807342"/>
    </source>
</evidence>
<dbReference type="OrthoDB" id="291792at2759"/>
<gene>
    <name evidence="1" type="ORF">P691DRAFT_785817</name>
</gene>
<keyword evidence="2" id="KW-1185">Reference proteome</keyword>
<sequence length="193" mass="21074">MAGGSVHADDETPSTIALSLGITTPYNHDSSIPSTPGEDTYFTPRKAMASFDHLVALANYQERLEGTRRVVWRDKGEPAVDVETPGGCIEHAARGGFRSGSLAFGIRACVNLVFALLHIHSVPKHMKVRYHARYLRPPQCRASRDFGMAEVWEIIVGYSNQLIPVTSEGPAELVLTSTGRTVTIAINGNWQTI</sequence>
<protein>
    <submittedName>
        <fullName evidence="1">Uncharacterized protein</fullName>
    </submittedName>
</protein>
<name>A0A9P6BYC8_9AGAR</name>
<dbReference type="AlphaFoldDB" id="A0A9P6BYC8"/>
<dbReference type="Proteomes" id="UP000807342">
    <property type="component" value="Unassembled WGS sequence"/>
</dbReference>
<evidence type="ECO:0000313" key="1">
    <source>
        <dbReference type="EMBL" id="KAF9445011.1"/>
    </source>
</evidence>